<dbReference type="STRING" id="398512.Bccel_5457"/>
<evidence type="ECO:0000313" key="2">
    <source>
        <dbReference type="Proteomes" id="UP000036923"/>
    </source>
</evidence>
<dbReference type="AlphaFoldDB" id="A0A0L6JX60"/>
<accession>A0A0L6JX60</accession>
<evidence type="ECO:0000313" key="1">
    <source>
        <dbReference type="EMBL" id="KNY30180.1"/>
    </source>
</evidence>
<organism evidence="1 2">
    <name type="scientific">Pseudobacteroides cellulosolvens ATCC 35603 = DSM 2933</name>
    <dbReference type="NCBI Taxonomy" id="398512"/>
    <lineage>
        <taxon>Bacteria</taxon>
        <taxon>Bacillati</taxon>
        <taxon>Bacillota</taxon>
        <taxon>Clostridia</taxon>
        <taxon>Eubacteriales</taxon>
        <taxon>Oscillospiraceae</taxon>
        <taxon>Pseudobacteroides</taxon>
    </lineage>
</organism>
<keyword evidence="2" id="KW-1185">Reference proteome</keyword>
<name>A0A0L6JX60_9FIRM</name>
<reference evidence="2" key="1">
    <citation type="submission" date="2015-07" db="EMBL/GenBank/DDBJ databases">
        <title>Near-Complete Genome Sequence of the Cellulolytic Bacterium Bacteroides (Pseudobacteroides) cellulosolvens ATCC 35603.</title>
        <authorList>
            <person name="Dassa B."/>
            <person name="Utturkar S.M."/>
            <person name="Klingeman D.M."/>
            <person name="Hurt R.A."/>
            <person name="Keller M."/>
            <person name="Xu J."/>
            <person name="Reddy Y.H.K."/>
            <person name="Borovok I."/>
            <person name="Grinberg I.R."/>
            <person name="Lamed R."/>
            <person name="Zhivin O."/>
            <person name="Bayer E.A."/>
            <person name="Brown S.D."/>
        </authorList>
    </citation>
    <scope>NUCLEOTIDE SEQUENCE [LARGE SCALE GENOMIC DNA]</scope>
    <source>
        <strain evidence="2">DSM 2933</strain>
    </source>
</reference>
<dbReference type="EMBL" id="LGTC01000001">
    <property type="protein sequence ID" value="KNY30180.1"/>
    <property type="molecule type" value="Genomic_DNA"/>
</dbReference>
<gene>
    <name evidence="1" type="ORF">Bccel_5457</name>
</gene>
<sequence length="63" mass="7506">MKATRKASCWGFMGEIRDVQNEIKEYLPDDCKDIVESLEYRYDDADIEDILEEIKELDEEMEV</sequence>
<protein>
    <submittedName>
        <fullName evidence="1">Uncharacterized protein</fullName>
    </submittedName>
</protein>
<proteinExistence type="predicted"/>
<comment type="caution">
    <text evidence="1">The sequence shown here is derived from an EMBL/GenBank/DDBJ whole genome shotgun (WGS) entry which is preliminary data.</text>
</comment>
<dbReference type="Proteomes" id="UP000036923">
    <property type="component" value="Unassembled WGS sequence"/>
</dbReference>